<evidence type="ECO:0000259" key="3">
    <source>
        <dbReference type="PROSITE" id="PS50111"/>
    </source>
</evidence>
<dbReference type="Gene3D" id="1.10.287.950">
    <property type="entry name" value="Methyl-accepting chemotaxis protein"/>
    <property type="match status" value="1"/>
</dbReference>
<name>A0A178MZ24_9PROT</name>
<dbReference type="RefSeq" id="WP_068496941.1">
    <property type="nucleotide sequence ID" value="NZ_LWQU01000032.1"/>
</dbReference>
<dbReference type="GO" id="GO:0007165">
    <property type="term" value="P:signal transduction"/>
    <property type="evidence" value="ECO:0007669"/>
    <property type="project" value="UniProtKB-KW"/>
</dbReference>
<dbReference type="SUPFAM" id="SSF58104">
    <property type="entry name" value="Methyl-accepting chemotaxis protein (MCP) signaling domain"/>
    <property type="match status" value="1"/>
</dbReference>
<keyword evidence="5" id="KW-1185">Reference proteome</keyword>
<dbReference type="STRING" id="1437059.A6A05_06305"/>
<sequence length="294" mass="30641">MPDGSNASQASDRAQFAQAVVERLTTIQTEVTEIAGSVDEVAVFLEDQMGKFQALSAIAQQMAEAIDAINSASKTTDQVSRDAADRSTQSLATVETAVSSIRGLAESVRAIQASLGELDTHLASVGASTKDIQDIARQTNLLALNATIESERAGEAGKGFAVVAGEVKGLARKAGEVTRTIEGSVESLTASIADLIVATGQTVTSAGQVSTGVGIISETINGFGNSLEKIHGRVEEISEAAAEGKVQCEDVIDYIDTFMISLSTTGETLGEARERIHHLVGEATSAVEFANKQR</sequence>
<reference evidence="4 5" key="1">
    <citation type="submission" date="2016-04" db="EMBL/GenBank/DDBJ databases">
        <title>Draft genome sequence of freshwater magnetotactic bacteria Magnetospirillum marisnigri SP-1 and Magnetospirillum moscoviense BB-1.</title>
        <authorList>
            <person name="Koziaeva V."/>
            <person name="Dziuba M.V."/>
            <person name="Ivanov T.M."/>
            <person name="Kuznetsov B."/>
            <person name="Grouzdev D.S."/>
        </authorList>
    </citation>
    <scope>NUCLEOTIDE SEQUENCE [LARGE SCALE GENOMIC DNA]</scope>
    <source>
        <strain evidence="4 5">BB-1</strain>
    </source>
</reference>
<dbReference type="GO" id="GO:0016020">
    <property type="term" value="C:membrane"/>
    <property type="evidence" value="ECO:0007669"/>
    <property type="project" value="InterPro"/>
</dbReference>
<evidence type="ECO:0000256" key="1">
    <source>
        <dbReference type="ARBA" id="ARBA00023224"/>
    </source>
</evidence>
<dbReference type="PROSITE" id="PS50111">
    <property type="entry name" value="CHEMOTAXIS_TRANSDUC_2"/>
    <property type="match status" value="1"/>
</dbReference>
<proteinExistence type="predicted"/>
<organism evidence="4 5">
    <name type="scientific">Magnetospirillum moscoviense</name>
    <dbReference type="NCBI Taxonomy" id="1437059"/>
    <lineage>
        <taxon>Bacteria</taxon>
        <taxon>Pseudomonadati</taxon>
        <taxon>Pseudomonadota</taxon>
        <taxon>Alphaproteobacteria</taxon>
        <taxon>Rhodospirillales</taxon>
        <taxon>Rhodospirillaceae</taxon>
        <taxon>Magnetospirillum</taxon>
    </lineage>
</organism>
<dbReference type="Pfam" id="PF00015">
    <property type="entry name" value="MCPsignal"/>
    <property type="match status" value="1"/>
</dbReference>
<dbReference type="PANTHER" id="PTHR32089:SF112">
    <property type="entry name" value="LYSOZYME-LIKE PROTEIN-RELATED"/>
    <property type="match status" value="1"/>
</dbReference>
<dbReference type="AlphaFoldDB" id="A0A178MZ24"/>
<dbReference type="PANTHER" id="PTHR32089">
    <property type="entry name" value="METHYL-ACCEPTING CHEMOTAXIS PROTEIN MCPB"/>
    <property type="match status" value="1"/>
</dbReference>
<feature type="domain" description="Methyl-accepting transducer" evidence="3">
    <location>
        <begin position="23"/>
        <end position="259"/>
    </location>
</feature>
<protein>
    <recommendedName>
        <fullName evidence="3">Methyl-accepting transducer domain-containing protein</fullName>
    </recommendedName>
</protein>
<keyword evidence="1 2" id="KW-0807">Transducer</keyword>
<dbReference type="SMART" id="SM00283">
    <property type="entry name" value="MA"/>
    <property type="match status" value="1"/>
</dbReference>
<dbReference type="Proteomes" id="UP000078543">
    <property type="component" value="Unassembled WGS sequence"/>
</dbReference>
<evidence type="ECO:0000313" key="5">
    <source>
        <dbReference type="Proteomes" id="UP000078543"/>
    </source>
</evidence>
<dbReference type="EMBL" id="LWQU01000032">
    <property type="protein sequence ID" value="OAN64491.1"/>
    <property type="molecule type" value="Genomic_DNA"/>
</dbReference>
<dbReference type="InterPro" id="IPR004089">
    <property type="entry name" value="MCPsignal_dom"/>
</dbReference>
<comment type="caution">
    <text evidence="4">The sequence shown here is derived from an EMBL/GenBank/DDBJ whole genome shotgun (WGS) entry which is preliminary data.</text>
</comment>
<gene>
    <name evidence="4" type="ORF">A6A05_06305</name>
</gene>
<accession>A0A178MZ24</accession>
<evidence type="ECO:0000256" key="2">
    <source>
        <dbReference type="PROSITE-ProRule" id="PRU00284"/>
    </source>
</evidence>
<evidence type="ECO:0000313" key="4">
    <source>
        <dbReference type="EMBL" id="OAN64491.1"/>
    </source>
</evidence>